<dbReference type="Proteomes" id="UP000036520">
    <property type="component" value="Chromosome"/>
</dbReference>
<evidence type="ECO:0000313" key="3">
    <source>
        <dbReference type="Proteomes" id="UP000036520"/>
    </source>
</evidence>
<dbReference type="InterPro" id="IPR004360">
    <property type="entry name" value="Glyas_Fos-R_dOase_dom"/>
</dbReference>
<dbReference type="CDD" id="cd06587">
    <property type="entry name" value="VOC"/>
    <property type="match status" value="1"/>
</dbReference>
<dbReference type="PROSITE" id="PS51819">
    <property type="entry name" value="VOC"/>
    <property type="match status" value="1"/>
</dbReference>
<dbReference type="OrthoDB" id="1177764at2"/>
<dbReference type="EMBL" id="CP012040">
    <property type="protein sequence ID" value="AKP54113.1"/>
    <property type="molecule type" value="Genomic_DNA"/>
</dbReference>
<dbReference type="SUPFAM" id="SSF54593">
    <property type="entry name" value="Glyoxalase/Bleomycin resistance protein/Dihydroxybiphenyl dioxygenase"/>
    <property type="match status" value="1"/>
</dbReference>
<gene>
    <name evidence="2" type="ORF">CA2015_4789</name>
</gene>
<organism evidence="2 3">
    <name type="scientific">Cyclobacterium amurskyense</name>
    <dbReference type="NCBI Taxonomy" id="320787"/>
    <lineage>
        <taxon>Bacteria</taxon>
        <taxon>Pseudomonadati</taxon>
        <taxon>Bacteroidota</taxon>
        <taxon>Cytophagia</taxon>
        <taxon>Cytophagales</taxon>
        <taxon>Cyclobacteriaceae</taxon>
        <taxon>Cyclobacterium</taxon>
    </lineage>
</organism>
<dbReference type="InterPro" id="IPR029068">
    <property type="entry name" value="Glyas_Bleomycin-R_OHBP_Dase"/>
</dbReference>
<protein>
    <submittedName>
        <fullName evidence="2">Ribosomal protein L14</fullName>
    </submittedName>
</protein>
<dbReference type="KEGG" id="camu:CA2015_4789"/>
<evidence type="ECO:0000259" key="1">
    <source>
        <dbReference type="PROSITE" id="PS51819"/>
    </source>
</evidence>
<evidence type="ECO:0000313" key="2">
    <source>
        <dbReference type="EMBL" id="AKP54113.1"/>
    </source>
</evidence>
<dbReference type="Gene3D" id="3.10.180.10">
    <property type="entry name" value="2,3-Dihydroxybiphenyl 1,2-Dioxygenase, domain 1"/>
    <property type="match status" value="1"/>
</dbReference>
<dbReference type="GO" id="GO:0005840">
    <property type="term" value="C:ribosome"/>
    <property type="evidence" value="ECO:0007669"/>
    <property type="project" value="UniProtKB-KW"/>
</dbReference>
<proteinExistence type="predicted"/>
<feature type="domain" description="VOC" evidence="1">
    <location>
        <begin position="2"/>
        <end position="122"/>
    </location>
</feature>
<dbReference type="RefSeq" id="WP_048644132.1">
    <property type="nucleotide sequence ID" value="NZ_CP012040.1"/>
</dbReference>
<keyword evidence="2" id="KW-0689">Ribosomal protein</keyword>
<keyword evidence="2" id="KW-0687">Ribonucleoprotein</keyword>
<keyword evidence="3" id="KW-1185">Reference proteome</keyword>
<dbReference type="STRING" id="320787.CA2015_4789"/>
<dbReference type="AlphaFoldDB" id="A0A0H4PM12"/>
<accession>A0A0H4PM12</accession>
<dbReference type="InterPro" id="IPR037523">
    <property type="entry name" value="VOC_core"/>
</dbReference>
<dbReference type="Pfam" id="PF00903">
    <property type="entry name" value="Glyoxalase"/>
    <property type="match status" value="1"/>
</dbReference>
<sequence length="128" mass="14597">MKIEHIALNVKHPLAVSDWYEAHLGMTVVKKMTSSPYMTFLADESGKVMIELYNNPDAEILDFANLHPLMVHLAFVSENPEEEKERMQKAGAVLISDDTLEDGTRLLMMRDPWGLAIQFCKRAHPMLK</sequence>
<reference evidence="2 3" key="1">
    <citation type="submission" date="2015-07" db="EMBL/GenBank/DDBJ databases">
        <authorList>
            <person name="Kim K.M."/>
        </authorList>
    </citation>
    <scope>NUCLEOTIDE SEQUENCE [LARGE SCALE GENOMIC DNA]</scope>
    <source>
        <strain evidence="2 3">KCTC 12363</strain>
    </source>
</reference>
<name>A0A0H4PM12_9BACT</name>